<dbReference type="PANTHER" id="PTHR30093">
    <property type="entry name" value="GENERAL SECRETION PATHWAY PROTEIN G"/>
    <property type="match status" value="1"/>
</dbReference>
<proteinExistence type="predicted"/>
<sequence length="254" mass="28332">MKRSLFTLIELLVVIAIIAILASLLLPALHRAREAAYGSQCVGSLKSIGQASSLYSGDNNDFIVEARSAAGIMNQLDEKSATWSWQLYRYTNSIKVFHCKLDRYANSFRRDTHPLSYAINAPAHAKDPQETGLRYPATSPSGKKYGSIRNASSKFLFICINKACERYSEKSPGVEGPAVGFSNSGDCFDYQTAHFAPFGRHNAGIYYNGHSGDSTNVCMVDGSVRNFKTYEIIGYWNYSSDYLPAKRHWDLTYQ</sequence>
<dbReference type="GO" id="GO:0015628">
    <property type="term" value="P:protein secretion by the type II secretion system"/>
    <property type="evidence" value="ECO:0007669"/>
    <property type="project" value="InterPro"/>
</dbReference>
<dbReference type="NCBIfam" id="TIGR02532">
    <property type="entry name" value="IV_pilin_GFxxxE"/>
    <property type="match status" value="1"/>
</dbReference>
<name>A0A844G1A6_9BACT</name>
<dbReference type="GO" id="GO:0015627">
    <property type="term" value="C:type II protein secretion system complex"/>
    <property type="evidence" value="ECO:0007669"/>
    <property type="project" value="InterPro"/>
</dbReference>
<gene>
    <name evidence="2" type="ORF">FYJ85_06460</name>
</gene>
<accession>A0A844G1A6</accession>
<evidence type="ECO:0000256" key="1">
    <source>
        <dbReference type="ARBA" id="ARBA00022481"/>
    </source>
</evidence>
<keyword evidence="3" id="KW-1185">Reference proteome</keyword>
<dbReference type="PRINTS" id="PR00813">
    <property type="entry name" value="BCTERIALGSPG"/>
</dbReference>
<evidence type="ECO:0000313" key="3">
    <source>
        <dbReference type="Proteomes" id="UP000435649"/>
    </source>
</evidence>
<dbReference type="InterPro" id="IPR000983">
    <property type="entry name" value="Bac_GSPG_pilin"/>
</dbReference>
<dbReference type="InterPro" id="IPR012902">
    <property type="entry name" value="N_methyl_site"/>
</dbReference>
<dbReference type="EMBL" id="VUNS01000005">
    <property type="protein sequence ID" value="MST96685.1"/>
    <property type="molecule type" value="Genomic_DNA"/>
</dbReference>
<dbReference type="Proteomes" id="UP000435649">
    <property type="component" value="Unassembled WGS sequence"/>
</dbReference>
<protein>
    <submittedName>
        <fullName evidence="2">Type II secretion system protein</fullName>
    </submittedName>
</protein>
<dbReference type="AlphaFoldDB" id="A0A844G1A6"/>
<dbReference type="SUPFAM" id="SSF54523">
    <property type="entry name" value="Pili subunits"/>
    <property type="match status" value="1"/>
</dbReference>
<reference evidence="2 3" key="1">
    <citation type="submission" date="2019-08" db="EMBL/GenBank/DDBJ databases">
        <title>In-depth cultivation of the pig gut microbiome towards novel bacterial diversity and tailored functional studies.</title>
        <authorList>
            <person name="Wylensek D."/>
            <person name="Hitch T.C.A."/>
            <person name="Clavel T."/>
        </authorList>
    </citation>
    <scope>NUCLEOTIDE SEQUENCE [LARGE SCALE GENOMIC DNA]</scope>
    <source>
        <strain evidence="2 3">BBE-744-WT-12</strain>
    </source>
</reference>
<comment type="caution">
    <text evidence="2">The sequence shown here is derived from an EMBL/GenBank/DDBJ whole genome shotgun (WGS) entry which is preliminary data.</text>
</comment>
<dbReference type="PANTHER" id="PTHR30093:SF2">
    <property type="entry name" value="TYPE II SECRETION SYSTEM PROTEIN H"/>
    <property type="match status" value="1"/>
</dbReference>
<keyword evidence="1" id="KW-0488">Methylation</keyword>
<dbReference type="Gene3D" id="3.30.700.10">
    <property type="entry name" value="Glycoprotein, Type 4 Pilin"/>
    <property type="match status" value="1"/>
</dbReference>
<dbReference type="InterPro" id="IPR045584">
    <property type="entry name" value="Pilin-like"/>
</dbReference>
<evidence type="ECO:0000313" key="2">
    <source>
        <dbReference type="EMBL" id="MST96685.1"/>
    </source>
</evidence>
<dbReference type="RefSeq" id="WP_154417407.1">
    <property type="nucleotide sequence ID" value="NZ_VUNS01000005.1"/>
</dbReference>
<organism evidence="2 3">
    <name type="scientific">Victivallis lenta</name>
    <dbReference type="NCBI Taxonomy" id="2606640"/>
    <lineage>
        <taxon>Bacteria</taxon>
        <taxon>Pseudomonadati</taxon>
        <taxon>Lentisphaerota</taxon>
        <taxon>Lentisphaeria</taxon>
        <taxon>Victivallales</taxon>
        <taxon>Victivallaceae</taxon>
        <taxon>Victivallis</taxon>
    </lineage>
</organism>